<evidence type="ECO:0000259" key="4">
    <source>
        <dbReference type="Pfam" id="PF19834"/>
    </source>
</evidence>
<evidence type="ECO:0000259" key="3">
    <source>
        <dbReference type="Pfam" id="PF17184"/>
    </source>
</evidence>
<dbReference type="PANTHER" id="PTHR31811">
    <property type="entry name" value="TRNA A64-2'-O-RIBOSYLPHOSPHATE TRANSFERASE"/>
    <property type="match status" value="1"/>
</dbReference>
<reference evidence="5" key="1">
    <citation type="submission" date="2022-10" db="EMBL/GenBank/DDBJ databases">
        <title>Tapping the CABI collections for fungal endophytes: first genome assemblies for Collariella, Neodidymelliopsis, Ascochyta clinopodiicola, Didymella pomorum, Didymosphaeria variabile, Neocosmospora piperis and Neocucurbitaria cava.</title>
        <authorList>
            <person name="Hill R."/>
        </authorList>
    </citation>
    <scope>NUCLEOTIDE SEQUENCE</scope>
    <source>
        <strain evidence="5">IMI 360193</strain>
    </source>
</reference>
<protein>
    <submittedName>
        <fullName evidence="5">tRNA A64-2'-O-ribosylphosphate transferase</fullName>
    </submittedName>
</protein>
<dbReference type="OrthoDB" id="45256at2759"/>
<organism evidence="5 6">
    <name type="scientific">Didymella glomerata</name>
    <dbReference type="NCBI Taxonomy" id="749621"/>
    <lineage>
        <taxon>Eukaryota</taxon>
        <taxon>Fungi</taxon>
        <taxon>Dikarya</taxon>
        <taxon>Ascomycota</taxon>
        <taxon>Pezizomycotina</taxon>
        <taxon>Dothideomycetes</taxon>
        <taxon>Pleosporomycetidae</taxon>
        <taxon>Pleosporales</taxon>
        <taxon>Pleosporineae</taxon>
        <taxon>Didymellaceae</taxon>
        <taxon>Didymella</taxon>
    </lineage>
</organism>
<keyword evidence="6" id="KW-1185">Reference proteome</keyword>
<accession>A0A9W8X0J9</accession>
<dbReference type="GO" id="GO:0019988">
    <property type="term" value="P:charged-tRNA amino acid modification"/>
    <property type="evidence" value="ECO:0007669"/>
    <property type="project" value="InterPro"/>
</dbReference>
<dbReference type="GO" id="GO:0005737">
    <property type="term" value="C:cytoplasm"/>
    <property type="evidence" value="ECO:0007669"/>
    <property type="project" value="TreeGrafter"/>
</dbReference>
<dbReference type="PANTHER" id="PTHR31811:SF0">
    <property type="entry name" value="TRNA A64-2'-O-RIBOSYLPHOSPHATE TRANSFERASE"/>
    <property type="match status" value="1"/>
</dbReference>
<dbReference type="InterPro" id="IPR033449">
    <property type="entry name" value="Rit1_N"/>
</dbReference>
<comment type="caution">
    <text evidence="5">The sequence shown here is derived from an EMBL/GenBank/DDBJ whole genome shotgun (WGS) entry which is preliminary data.</text>
</comment>
<keyword evidence="5" id="KW-0808">Transferase</keyword>
<name>A0A9W8X0J9_9PLEO</name>
<dbReference type="InterPro" id="IPR033421">
    <property type="entry name" value="Rit1_DUSP-like"/>
</dbReference>
<evidence type="ECO:0000313" key="6">
    <source>
        <dbReference type="Proteomes" id="UP001140562"/>
    </source>
</evidence>
<sequence>MTQPLTESDIIFPHLSNTPSFSTTLSSLKRSALSITNRLNSITKDSEFVTSVSNVYDLPLVANERCGSWYIPLNLKASSVYFKSTDGHMGEWAFSLRRLNLQLLDVVGQHGGCVIVDSTRRGKSMPDALSKTVPFWCCVMNRAIFGVEKKGDGALDLFTPPTAVSESENTQMERRINGFVQQFLDVCRPDIPALRSKLQKPLRPLWVTQSSTLPHTTPDFPDFHPVILCTASRRVRGAEASEGGYIQGAADDHEAWSQGLTPELFWSNKDDLLQTNEEDLPTNIASLVKQDRGMDAVTTLIKPTSNLYVSASENIDFVTFDTVISCTPQPLPQPLLRDAGVKAYLHLPCQTGKLGSRDLRNQLPALRSIPSTTPGQTLICCPTGKDVSVGTALAYLCLYVADDGTVDLSQPRETRHINKTFIKQRLSWITTSNPVLSPSRATLQSVNSVLMSSTPEPGTRTTTSPKNPVESDEQWNPLPPRLDALPMDAQPVTASPNPPPTRSAQHSLFAALQNSSWSFTRSLASALPTHPSGRVTGTATFTPTPLANTLLYTERGEFETDTGMKLTARRRYVYQLHTASSEARGAGGEEVFIQIRFFDDSVRRDEIGDKGEGIGGLFVEMGGLSGESAAWVARNRAQHLCGEDLYAASWRFGGAMVSGEGEVDERWWEVRYDVKGPRKEYVSTTRYTNAGAK</sequence>
<dbReference type="Pfam" id="PF19834">
    <property type="entry name" value="DUF6314"/>
    <property type="match status" value="1"/>
</dbReference>
<feature type="compositionally biased region" description="Polar residues" evidence="1">
    <location>
        <begin position="450"/>
        <end position="466"/>
    </location>
</feature>
<dbReference type="Proteomes" id="UP001140562">
    <property type="component" value="Unassembled WGS sequence"/>
</dbReference>
<feature type="domain" description="Rit1 DUSP-like" evidence="2">
    <location>
        <begin position="344"/>
        <end position="450"/>
    </location>
</feature>
<gene>
    <name evidence="5" type="primary">RIT1</name>
    <name evidence="5" type="ORF">N0V87_004524</name>
</gene>
<feature type="region of interest" description="Disordered" evidence="1">
    <location>
        <begin position="450"/>
        <end position="504"/>
    </location>
</feature>
<dbReference type="Pfam" id="PF04179">
    <property type="entry name" value="Init_tRNA_PT"/>
    <property type="match status" value="1"/>
</dbReference>
<dbReference type="GO" id="GO:0043399">
    <property type="term" value="F:tRNA adenosine(64)-2'-O-ribosylphosphate transferase activity"/>
    <property type="evidence" value="ECO:0007669"/>
    <property type="project" value="InterPro"/>
</dbReference>
<proteinExistence type="predicted"/>
<dbReference type="InterPro" id="IPR007306">
    <property type="entry name" value="Rit1"/>
</dbReference>
<dbReference type="AlphaFoldDB" id="A0A9W8X0J9"/>
<feature type="domain" description="DUF6314" evidence="4">
    <location>
        <begin position="515"/>
        <end position="688"/>
    </location>
</feature>
<dbReference type="InterPro" id="IPR045632">
    <property type="entry name" value="DUF6314"/>
</dbReference>
<dbReference type="EMBL" id="JAPEUV010000037">
    <property type="protein sequence ID" value="KAJ4337570.1"/>
    <property type="molecule type" value="Genomic_DNA"/>
</dbReference>
<evidence type="ECO:0000259" key="2">
    <source>
        <dbReference type="Pfam" id="PF04179"/>
    </source>
</evidence>
<dbReference type="Pfam" id="PF17184">
    <property type="entry name" value="Rit1_C"/>
    <property type="match status" value="1"/>
</dbReference>
<evidence type="ECO:0000256" key="1">
    <source>
        <dbReference type="SAM" id="MobiDB-lite"/>
    </source>
</evidence>
<evidence type="ECO:0000313" key="5">
    <source>
        <dbReference type="EMBL" id="KAJ4337570.1"/>
    </source>
</evidence>
<feature type="domain" description="Rit1 N-terminal" evidence="3">
    <location>
        <begin position="28"/>
        <end position="289"/>
    </location>
</feature>